<keyword evidence="6 15" id="KW-0999">Mitochondrion inner membrane</keyword>
<gene>
    <name evidence="17" type="ORF">FF38_14023</name>
</gene>
<dbReference type="STRING" id="7375.A0A0L0CIS4"/>
<keyword evidence="5 15" id="KW-0375">Hydrogen ion transport</keyword>
<accession>A0A0L0CIS4</accession>
<comment type="function">
    <text evidence="12 15">Subunit e, of the mitochondrial membrane ATP synthase complex (F(1)F(0) ATP synthase or Complex V) that produces ATP from ADP in the presence of a proton gradient across the membrane which is generated by electron transport complexes of the respiratory chain. ATP synthase complex consist of a soluble F(1) head domain - the catalytic core - and a membrane F(1) domain - the membrane proton channel. These two domains are linked by a central stalk rotating inside the F(1) region and a stationary peripheral stalk. During catalysis, ATP synthesis in the catalytic domain of F(1) is coupled via a rotary mechanism of the central stalk subunits to proton translocation. In vivo, can only synthesize ATP although its ATP hydrolase activity can be activated artificially in vitro. Part of the complex F(0) domain.</text>
</comment>
<comment type="similarity">
    <text evidence="2 15">Belongs to the ATPase e subunit family.</text>
</comment>
<proteinExistence type="inferred from homology"/>
<evidence type="ECO:0000256" key="13">
    <source>
        <dbReference type="ARBA" id="ARBA00064647"/>
    </source>
</evidence>
<name>A0A0L0CIS4_LUCCU</name>
<dbReference type="GO" id="GO:0005743">
    <property type="term" value="C:mitochondrial inner membrane"/>
    <property type="evidence" value="ECO:0007669"/>
    <property type="project" value="UniProtKB-SubCell"/>
</dbReference>
<protein>
    <recommendedName>
        <fullName evidence="14 15">ATP synthase F(0) complex subunit e, mitochondrial</fullName>
    </recommendedName>
</protein>
<keyword evidence="3 15" id="KW-0813">Transport</keyword>
<dbReference type="EMBL" id="JRES01000321">
    <property type="protein sequence ID" value="KNC32308.1"/>
    <property type="molecule type" value="Genomic_DNA"/>
</dbReference>
<organism evidence="17 18">
    <name type="scientific">Lucilia cuprina</name>
    <name type="common">Green bottle fly</name>
    <name type="synonym">Australian sheep blowfly</name>
    <dbReference type="NCBI Taxonomy" id="7375"/>
    <lineage>
        <taxon>Eukaryota</taxon>
        <taxon>Metazoa</taxon>
        <taxon>Ecdysozoa</taxon>
        <taxon>Arthropoda</taxon>
        <taxon>Hexapoda</taxon>
        <taxon>Insecta</taxon>
        <taxon>Pterygota</taxon>
        <taxon>Neoptera</taxon>
        <taxon>Endopterygota</taxon>
        <taxon>Diptera</taxon>
        <taxon>Brachycera</taxon>
        <taxon>Muscomorpha</taxon>
        <taxon>Oestroidea</taxon>
        <taxon>Calliphoridae</taxon>
        <taxon>Luciliinae</taxon>
        <taxon>Lucilia</taxon>
    </lineage>
</organism>
<evidence type="ECO:0000256" key="10">
    <source>
        <dbReference type="ARBA" id="ARBA00023136"/>
    </source>
</evidence>
<evidence type="ECO:0000256" key="11">
    <source>
        <dbReference type="ARBA" id="ARBA00023310"/>
    </source>
</evidence>
<evidence type="ECO:0000256" key="16">
    <source>
        <dbReference type="SAM" id="Coils"/>
    </source>
</evidence>
<dbReference type="PANTHER" id="PTHR12427:SF1">
    <property type="entry name" value="ATP SYNTHASE SUBUNIT E, MITOCHONDRIAL"/>
    <property type="match status" value="1"/>
</dbReference>
<evidence type="ECO:0000313" key="17">
    <source>
        <dbReference type="EMBL" id="KNC32308.1"/>
    </source>
</evidence>
<evidence type="ECO:0000256" key="1">
    <source>
        <dbReference type="ARBA" id="ARBA00004273"/>
    </source>
</evidence>
<evidence type="ECO:0000256" key="2">
    <source>
        <dbReference type="ARBA" id="ARBA00007333"/>
    </source>
</evidence>
<reference evidence="17 18" key="1">
    <citation type="journal article" date="2015" name="Nat. Commun.">
        <title>Lucilia cuprina genome unlocks parasitic fly biology to underpin future interventions.</title>
        <authorList>
            <person name="Anstead C.A."/>
            <person name="Korhonen P.K."/>
            <person name="Young N.D."/>
            <person name="Hall R.S."/>
            <person name="Jex A.R."/>
            <person name="Murali S.C."/>
            <person name="Hughes D.S."/>
            <person name="Lee S.F."/>
            <person name="Perry T."/>
            <person name="Stroehlein A.J."/>
            <person name="Ansell B.R."/>
            <person name="Breugelmans B."/>
            <person name="Hofmann A."/>
            <person name="Qu J."/>
            <person name="Dugan S."/>
            <person name="Lee S.L."/>
            <person name="Chao H."/>
            <person name="Dinh H."/>
            <person name="Han Y."/>
            <person name="Doddapaneni H.V."/>
            <person name="Worley K.C."/>
            <person name="Muzny D.M."/>
            <person name="Ioannidis P."/>
            <person name="Waterhouse R.M."/>
            <person name="Zdobnov E.M."/>
            <person name="James P.J."/>
            <person name="Bagnall N.H."/>
            <person name="Kotze A.C."/>
            <person name="Gibbs R.A."/>
            <person name="Richards S."/>
            <person name="Batterham P."/>
            <person name="Gasser R.B."/>
        </authorList>
    </citation>
    <scope>NUCLEOTIDE SEQUENCE [LARGE SCALE GENOMIC DNA]</scope>
    <source>
        <strain evidence="17 18">LS</strain>
        <tissue evidence="17">Full body</tissue>
    </source>
</reference>
<dbReference type="InterPro" id="IPR008386">
    <property type="entry name" value="ATP_synth_F0_esu_mt"/>
</dbReference>
<dbReference type="AlphaFoldDB" id="A0A0L0CIS4"/>
<keyword evidence="10" id="KW-0472">Membrane</keyword>
<dbReference type="GO" id="GO:0045259">
    <property type="term" value="C:proton-transporting ATP synthase complex"/>
    <property type="evidence" value="ECO:0007669"/>
    <property type="project" value="UniProtKB-UniRule"/>
</dbReference>
<keyword evidence="7" id="KW-0007">Acetylation</keyword>
<dbReference type="GO" id="GO:0015078">
    <property type="term" value="F:proton transmembrane transporter activity"/>
    <property type="evidence" value="ECO:0007669"/>
    <property type="project" value="InterPro"/>
</dbReference>
<keyword evidence="18" id="KW-1185">Reference proteome</keyword>
<evidence type="ECO:0000256" key="4">
    <source>
        <dbReference type="ARBA" id="ARBA00022547"/>
    </source>
</evidence>
<dbReference type="PANTHER" id="PTHR12427">
    <property type="entry name" value="ATP SYNTHASE E CHAIN, MITOCHONDRIAL"/>
    <property type="match status" value="1"/>
</dbReference>
<evidence type="ECO:0000256" key="8">
    <source>
        <dbReference type="ARBA" id="ARBA00023065"/>
    </source>
</evidence>
<keyword evidence="8 15" id="KW-0406">Ion transport</keyword>
<comment type="caution">
    <text evidence="17">The sequence shown here is derived from an EMBL/GenBank/DDBJ whole genome shotgun (WGS) entry which is preliminary data.</text>
</comment>
<evidence type="ECO:0000256" key="14">
    <source>
        <dbReference type="ARBA" id="ARBA00074682"/>
    </source>
</evidence>
<sequence>MSQPPIAVSPLIKFGRWSMLSLGIIYGVYNQKRLSQKEAKFREAEAKQNAIRDAKLAEEKKRLAEAEMHAIDILSGKIL</sequence>
<evidence type="ECO:0000256" key="3">
    <source>
        <dbReference type="ARBA" id="ARBA00022448"/>
    </source>
</evidence>
<dbReference type="GO" id="GO:0015986">
    <property type="term" value="P:proton motive force-driven ATP synthesis"/>
    <property type="evidence" value="ECO:0007669"/>
    <property type="project" value="InterPro"/>
</dbReference>
<keyword evidence="16" id="KW-0175">Coiled coil</keyword>
<keyword evidence="11 15" id="KW-0066">ATP synthesis</keyword>
<keyword evidence="4 15" id="KW-0138">CF(0)</keyword>
<comment type="subcellular location">
    <subcellularLocation>
        <location evidence="1 15">Mitochondrion inner membrane</location>
    </subcellularLocation>
</comment>
<evidence type="ECO:0000256" key="7">
    <source>
        <dbReference type="ARBA" id="ARBA00022990"/>
    </source>
</evidence>
<dbReference type="OrthoDB" id="9982108at2759"/>
<comment type="subunit">
    <text evidence="15">F-type ATPases have 2 components, CF(1) - the catalytic core - and CF(0) - the membrane proton channel. CF(1) and CF(0) have multiple subunits.</text>
</comment>
<evidence type="ECO:0000256" key="6">
    <source>
        <dbReference type="ARBA" id="ARBA00022792"/>
    </source>
</evidence>
<keyword evidence="9 15" id="KW-0496">Mitochondrion</keyword>
<evidence type="ECO:0000256" key="15">
    <source>
        <dbReference type="RuleBase" id="RU367005"/>
    </source>
</evidence>
<feature type="coiled-coil region" evidence="16">
    <location>
        <begin position="34"/>
        <end position="67"/>
    </location>
</feature>
<evidence type="ECO:0000256" key="9">
    <source>
        <dbReference type="ARBA" id="ARBA00023128"/>
    </source>
</evidence>
<evidence type="ECO:0000256" key="5">
    <source>
        <dbReference type="ARBA" id="ARBA00022781"/>
    </source>
</evidence>
<evidence type="ECO:0000313" key="18">
    <source>
        <dbReference type="Proteomes" id="UP000037069"/>
    </source>
</evidence>
<dbReference type="OMA" id="MHAIDIL"/>
<dbReference type="Proteomes" id="UP000037069">
    <property type="component" value="Unassembled WGS sequence"/>
</dbReference>
<evidence type="ECO:0000256" key="12">
    <source>
        <dbReference type="ARBA" id="ARBA00057306"/>
    </source>
</evidence>
<dbReference type="Pfam" id="PF05680">
    <property type="entry name" value="ATP-synt_E"/>
    <property type="match status" value="1"/>
</dbReference>
<comment type="subunit">
    <text evidence="13">Component of the ATP synthase complex composed at least of ATP5F1A/subunit alpha, ATP5F1B/subunit beta, ATP5MC1/subunit c (homooctomer), MT-ATP6/subunit a, MT-ATP8/subunit 8, ATP5ME/subunit e, ATP5MF/subunit f, ATP5MG/subunit g, ATP5MK/subunit k, ATP5MJ/subunit j, ATP5F1C/subunit gamma, ATP5F1D/subunit delta, ATP5F1E/subunit epsilon, ATP5PF/subunit F6, ATP5PB/subunit b, ATP5PD/subunit d, ATP5PO/subunit OSCP. ATP synthase complex consists of a soluble F(1) head domain (subunits alpha(3) and beta(3)) - the catalytic core - and a membrane F(0) domain - the membrane proton channel (subunits c, a, 8, e, f, g, k and j). These two domains are linked by a central stalk (subunits gamma, delta, and epsilon) rotating inside the F1 region and a stationary peripheral stalk (subunits F6, b, d, and OSCP).</text>
</comment>